<reference evidence="2" key="1">
    <citation type="journal article" date="2022" name="Mol. Ecol. Resour.">
        <title>The genomes of chicory, endive, great burdock and yacon provide insights into Asteraceae palaeo-polyploidization history and plant inulin production.</title>
        <authorList>
            <person name="Fan W."/>
            <person name="Wang S."/>
            <person name="Wang H."/>
            <person name="Wang A."/>
            <person name="Jiang F."/>
            <person name="Liu H."/>
            <person name="Zhao H."/>
            <person name="Xu D."/>
            <person name="Zhang Y."/>
        </authorList>
    </citation>
    <scope>NUCLEOTIDE SEQUENCE [LARGE SCALE GENOMIC DNA]</scope>
    <source>
        <strain evidence="2">cv. Yunnan</strain>
    </source>
</reference>
<proteinExistence type="predicted"/>
<dbReference type="Proteomes" id="UP001056120">
    <property type="component" value="Linkage Group LG01"/>
</dbReference>
<protein>
    <submittedName>
        <fullName evidence="1">Uncharacterized protein</fullName>
    </submittedName>
</protein>
<name>A0ACB9KCH2_9ASTR</name>
<accession>A0ACB9KCH2</accession>
<gene>
    <name evidence="1" type="ORF">L1987_04096</name>
</gene>
<organism evidence="1 2">
    <name type="scientific">Smallanthus sonchifolius</name>
    <dbReference type="NCBI Taxonomy" id="185202"/>
    <lineage>
        <taxon>Eukaryota</taxon>
        <taxon>Viridiplantae</taxon>
        <taxon>Streptophyta</taxon>
        <taxon>Embryophyta</taxon>
        <taxon>Tracheophyta</taxon>
        <taxon>Spermatophyta</taxon>
        <taxon>Magnoliopsida</taxon>
        <taxon>eudicotyledons</taxon>
        <taxon>Gunneridae</taxon>
        <taxon>Pentapetalae</taxon>
        <taxon>asterids</taxon>
        <taxon>campanulids</taxon>
        <taxon>Asterales</taxon>
        <taxon>Asteraceae</taxon>
        <taxon>Asteroideae</taxon>
        <taxon>Heliantheae alliance</taxon>
        <taxon>Millerieae</taxon>
        <taxon>Smallanthus</taxon>
    </lineage>
</organism>
<comment type="caution">
    <text evidence="1">The sequence shown here is derived from an EMBL/GenBank/DDBJ whole genome shotgun (WGS) entry which is preliminary data.</text>
</comment>
<dbReference type="EMBL" id="CM042018">
    <property type="protein sequence ID" value="KAI3829964.1"/>
    <property type="molecule type" value="Genomic_DNA"/>
</dbReference>
<keyword evidence="2" id="KW-1185">Reference proteome</keyword>
<sequence length="86" mass="9682">MVICYSDELTLKKMRGTLMLDALIKVGFPMPAAMQWDDIIPHDIQQIQEEIDGSFVNFDGSKGKKSGIQQNHQNSSFGFFTIKTIS</sequence>
<evidence type="ECO:0000313" key="2">
    <source>
        <dbReference type="Proteomes" id="UP001056120"/>
    </source>
</evidence>
<reference evidence="1 2" key="2">
    <citation type="journal article" date="2022" name="Mol. Ecol. Resour.">
        <title>The genomes of chicory, endive, great burdock and yacon provide insights into Asteraceae paleo-polyploidization history and plant inulin production.</title>
        <authorList>
            <person name="Fan W."/>
            <person name="Wang S."/>
            <person name="Wang H."/>
            <person name="Wang A."/>
            <person name="Jiang F."/>
            <person name="Liu H."/>
            <person name="Zhao H."/>
            <person name="Xu D."/>
            <person name="Zhang Y."/>
        </authorList>
    </citation>
    <scope>NUCLEOTIDE SEQUENCE [LARGE SCALE GENOMIC DNA]</scope>
    <source>
        <strain evidence="2">cv. Yunnan</strain>
        <tissue evidence="1">Leaves</tissue>
    </source>
</reference>
<evidence type="ECO:0000313" key="1">
    <source>
        <dbReference type="EMBL" id="KAI3829964.1"/>
    </source>
</evidence>